<evidence type="ECO:0000259" key="1">
    <source>
        <dbReference type="Pfam" id="PF14529"/>
    </source>
</evidence>
<proteinExistence type="predicted"/>
<evidence type="ECO:0000313" key="2">
    <source>
        <dbReference type="EMBL" id="CAG9336180.1"/>
    </source>
</evidence>
<name>A0AAU9KSC1_9CILI</name>
<organism evidence="2 3">
    <name type="scientific">Blepharisma stoltei</name>
    <dbReference type="NCBI Taxonomy" id="1481888"/>
    <lineage>
        <taxon>Eukaryota</taxon>
        <taxon>Sar</taxon>
        <taxon>Alveolata</taxon>
        <taxon>Ciliophora</taxon>
        <taxon>Postciliodesmatophora</taxon>
        <taxon>Heterotrichea</taxon>
        <taxon>Heterotrichida</taxon>
        <taxon>Blepharismidae</taxon>
        <taxon>Blepharisma</taxon>
    </lineage>
</organism>
<dbReference type="InterPro" id="IPR036691">
    <property type="entry name" value="Endo/exonu/phosph_ase_sf"/>
</dbReference>
<gene>
    <name evidence="2" type="ORF">BSTOLATCC_MIC66062</name>
</gene>
<keyword evidence="3" id="KW-1185">Reference proteome</keyword>
<dbReference type="SUPFAM" id="SSF56219">
    <property type="entry name" value="DNase I-like"/>
    <property type="match status" value="1"/>
</dbReference>
<sequence>MEGRVIAIEFGKIALIVAYSPVESSYEEETEAFYDGLYAAVAWSRRMNKQEILMGDFNAHLKGWWSKDTNQNGHRLRTMCLQWDQDLLQLNLHSAGNTFCLDYAAVNRGLADKLIDFDVDGDCPIESDHLPITLKIWDWNTRTGELKKRKLRVDRLQNPIFRKLYQSELYR</sequence>
<dbReference type="EMBL" id="CAJZBQ010000064">
    <property type="protein sequence ID" value="CAG9336180.1"/>
    <property type="molecule type" value="Genomic_DNA"/>
</dbReference>
<reference evidence="2" key="1">
    <citation type="submission" date="2021-09" db="EMBL/GenBank/DDBJ databases">
        <authorList>
            <consortium name="AG Swart"/>
            <person name="Singh M."/>
            <person name="Singh A."/>
            <person name="Seah K."/>
            <person name="Emmerich C."/>
        </authorList>
    </citation>
    <scope>NUCLEOTIDE SEQUENCE</scope>
    <source>
        <strain evidence="2">ATCC30299</strain>
    </source>
</reference>
<dbReference type="InterPro" id="IPR005135">
    <property type="entry name" value="Endo/exonuclease/phosphatase"/>
</dbReference>
<protein>
    <recommendedName>
        <fullName evidence="1">Endonuclease/exonuclease/phosphatase domain-containing protein</fullName>
    </recommendedName>
</protein>
<dbReference type="Gene3D" id="3.60.10.10">
    <property type="entry name" value="Endonuclease/exonuclease/phosphatase"/>
    <property type="match status" value="1"/>
</dbReference>
<dbReference type="GO" id="GO:0003824">
    <property type="term" value="F:catalytic activity"/>
    <property type="evidence" value="ECO:0007669"/>
    <property type="project" value="InterPro"/>
</dbReference>
<accession>A0AAU9KSC1</accession>
<comment type="caution">
    <text evidence="2">The sequence shown here is derived from an EMBL/GenBank/DDBJ whole genome shotgun (WGS) entry which is preliminary data.</text>
</comment>
<dbReference type="Pfam" id="PF14529">
    <property type="entry name" value="Exo_endo_phos_2"/>
    <property type="match status" value="1"/>
</dbReference>
<evidence type="ECO:0000313" key="3">
    <source>
        <dbReference type="Proteomes" id="UP001162131"/>
    </source>
</evidence>
<feature type="domain" description="Endonuclease/exonuclease/phosphatase" evidence="1">
    <location>
        <begin position="48"/>
        <end position="132"/>
    </location>
</feature>
<dbReference type="Proteomes" id="UP001162131">
    <property type="component" value="Unassembled WGS sequence"/>
</dbReference>
<dbReference type="AlphaFoldDB" id="A0AAU9KSC1"/>